<dbReference type="PANTHER" id="PTHR16650:SF6">
    <property type="entry name" value="GH21622P"/>
    <property type="match status" value="1"/>
</dbReference>
<evidence type="ECO:0000256" key="3">
    <source>
        <dbReference type="SAM" id="Coils"/>
    </source>
</evidence>
<feature type="compositionally biased region" description="Polar residues" evidence="4">
    <location>
        <begin position="764"/>
        <end position="775"/>
    </location>
</feature>
<dbReference type="AlphaFoldDB" id="A0A507FNB8"/>
<evidence type="ECO:0000259" key="5">
    <source>
        <dbReference type="PROSITE" id="PS50853"/>
    </source>
</evidence>
<dbReference type="GO" id="GO:0005930">
    <property type="term" value="C:axoneme"/>
    <property type="evidence" value="ECO:0007669"/>
    <property type="project" value="TreeGrafter"/>
</dbReference>
<dbReference type="Pfam" id="PF00041">
    <property type="entry name" value="fn3"/>
    <property type="match status" value="1"/>
</dbReference>
<feature type="region of interest" description="Disordered" evidence="4">
    <location>
        <begin position="1"/>
        <end position="43"/>
    </location>
</feature>
<proteinExistence type="inferred from homology"/>
<dbReference type="Gene3D" id="2.60.40.10">
    <property type="entry name" value="Immunoglobulins"/>
    <property type="match status" value="2"/>
</dbReference>
<dbReference type="InterPro" id="IPR003961">
    <property type="entry name" value="FN3_dom"/>
</dbReference>
<gene>
    <name evidence="6" type="ORF">CcCBS67573_g00804</name>
</gene>
<accession>A0A507FNB8</accession>
<dbReference type="PROSITE" id="PS50853">
    <property type="entry name" value="FN3"/>
    <property type="match status" value="2"/>
</dbReference>
<evidence type="ECO:0000256" key="2">
    <source>
        <dbReference type="ARBA" id="ARBA00023054"/>
    </source>
</evidence>
<protein>
    <recommendedName>
        <fullName evidence="5">Fibronectin type-III domain-containing protein</fullName>
    </recommendedName>
</protein>
<dbReference type="Proteomes" id="UP000320333">
    <property type="component" value="Unassembled WGS sequence"/>
</dbReference>
<dbReference type="OrthoDB" id="2123794at2759"/>
<comment type="similarity">
    <text evidence="1">Belongs to the LCA5 family.</text>
</comment>
<keyword evidence="7" id="KW-1185">Reference proteome</keyword>
<comment type="caution">
    <text evidence="6">The sequence shown here is derived from an EMBL/GenBank/DDBJ whole genome shotgun (WGS) entry which is preliminary data.</text>
</comment>
<dbReference type="SUPFAM" id="SSF49265">
    <property type="entry name" value="Fibronectin type III"/>
    <property type="match status" value="2"/>
</dbReference>
<dbReference type="InterPro" id="IPR036116">
    <property type="entry name" value="FN3_sf"/>
</dbReference>
<feature type="domain" description="Fibronectin type-III" evidence="5">
    <location>
        <begin position="420"/>
        <end position="523"/>
    </location>
</feature>
<feature type="coiled-coil region" evidence="3">
    <location>
        <begin position="132"/>
        <end position="190"/>
    </location>
</feature>
<dbReference type="SMART" id="SM00060">
    <property type="entry name" value="FN3"/>
    <property type="match status" value="3"/>
</dbReference>
<dbReference type="InterPro" id="IPR028933">
    <property type="entry name" value="Lebercilin_dom"/>
</dbReference>
<dbReference type="InterPro" id="IPR026188">
    <property type="entry name" value="Lebercilin-like"/>
</dbReference>
<dbReference type="InterPro" id="IPR013783">
    <property type="entry name" value="Ig-like_fold"/>
</dbReference>
<dbReference type="STRING" id="246404.A0A507FNB8"/>
<dbReference type="EMBL" id="QEAP01000012">
    <property type="protein sequence ID" value="TPX77941.1"/>
    <property type="molecule type" value="Genomic_DNA"/>
</dbReference>
<organism evidence="6 7">
    <name type="scientific">Chytriomyces confervae</name>
    <dbReference type="NCBI Taxonomy" id="246404"/>
    <lineage>
        <taxon>Eukaryota</taxon>
        <taxon>Fungi</taxon>
        <taxon>Fungi incertae sedis</taxon>
        <taxon>Chytridiomycota</taxon>
        <taxon>Chytridiomycota incertae sedis</taxon>
        <taxon>Chytridiomycetes</taxon>
        <taxon>Chytridiales</taxon>
        <taxon>Chytriomycetaceae</taxon>
        <taxon>Chytriomyces</taxon>
    </lineage>
</organism>
<dbReference type="CDD" id="cd00063">
    <property type="entry name" value="FN3"/>
    <property type="match status" value="2"/>
</dbReference>
<dbReference type="PANTHER" id="PTHR16650">
    <property type="entry name" value="C21ORF13-RELATED"/>
    <property type="match status" value="1"/>
</dbReference>
<evidence type="ECO:0000313" key="6">
    <source>
        <dbReference type="EMBL" id="TPX77941.1"/>
    </source>
</evidence>
<evidence type="ECO:0000256" key="1">
    <source>
        <dbReference type="ARBA" id="ARBA00010229"/>
    </source>
</evidence>
<dbReference type="Pfam" id="PF15619">
    <property type="entry name" value="Lebercilin"/>
    <property type="match status" value="1"/>
</dbReference>
<sequence length="838" mass="91693">MATEAARDAPSTPAAERAKIYGHAPVESKAHGTTGPDSKADAALTHKLPTDPFLPRVAQTAFHMAHAVEAAATGKHAFIIDQMDRLRAMMHEKDIEILKVRHENMILKQVERRQQKDIEALDNQSHDAPKIIRGLREEISGLKSKVKSYYNQLSSEERRLRTVNDECLKLRDHVSRLEKLASSNQLLERETLSRKLTEALEAVAAYQGTFAEMSRKSDMIEKLLTNENKQLRGKIHNLNAENVFLKDKIRKSTDLGQEKDKEIASLSIYRYNAVHKKPEVAACKKCEKRLKEETDFKRKQLILEKIPVIAGPTVSVKDGNTVQVAIKAPYLNTDASIEYDKLILKVTTDPTFSTICREYDIQVKKDANSDPENSNFSAELTVEGLTSGQYYHFLVIAAKEGIFGTPSEAISVLVDELPDAPLKPMVVHSIIPPVIQLFIEDPVATSKASPATTYQIYHSNESTMLESFLIGEVAVVPGARLSFTYNAPRIGTQHFFKIAAINSMGTSAFSEVSDAVLMDCPPNRPHKPHITKLDSKSIHISTSCDSNGGTDIESWRIVYTKTEPTNSERTPVPITLIAKATGTHMSLDHVIDGLQPGENYVFTVFAVSPGGESEASDHSDEVNLDMMIPTPDPPEIELISATCVHFVFPKNASAKYGERPKILGYSIRGSSNSGQNADLSVTCAVGEPIDLSSVPGASYKFSMALCGENSEEGEFSEASCVHLAAAIPLPPSPDVKSDPSSCGSVRDDPDAPAPAQLKKHKSRSLSLVQRSQNMHDGNPAYHDPADPETSVSLAPVENAPLDGRPSRKAKSIQNLRGGHGAQPARTGVRVPKPSVSNR</sequence>
<reference evidence="6 7" key="1">
    <citation type="journal article" date="2019" name="Sci. Rep.">
        <title>Comparative genomics of chytrid fungi reveal insights into the obligate biotrophic and pathogenic lifestyle of Synchytrium endobioticum.</title>
        <authorList>
            <person name="van de Vossenberg B.T.L.H."/>
            <person name="Warris S."/>
            <person name="Nguyen H.D.T."/>
            <person name="van Gent-Pelzer M.P.E."/>
            <person name="Joly D.L."/>
            <person name="van de Geest H.C."/>
            <person name="Bonants P.J.M."/>
            <person name="Smith D.S."/>
            <person name="Levesque C.A."/>
            <person name="van der Lee T.A.J."/>
        </authorList>
    </citation>
    <scope>NUCLEOTIDE SEQUENCE [LARGE SCALE GENOMIC DNA]</scope>
    <source>
        <strain evidence="6 7">CBS 675.73</strain>
    </source>
</reference>
<feature type="region of interest" description="Disordered" evidence="4">
    <location>
        <begin position="729"/>
        <end position="838"/>
    </location>
</feature>
<keyword evidence="2 3" id="KW-0175">Coiled coil</keyword>
<evidence type="ECO:0000313" key="7">
    <source>
        <dbReference type="Proteomes" id="UP000320333"/>
    </source>
</evidence>
<feature type="domain" description="Fibronectin type-III" evidence="5">
    <location>
        <begin position="524"/>
        <end position="633"/>
    </location>
</feature>
<dbReference type="GO" id="GO:0042073">
    <property type="term" value="P:intraciliary transport"/>
    <property type="evidence" value="ECO:0007669"/>
    <property type="project" value="TreeGrafter"/>
</dbReference>
<feature type="coiled-coil region" evidence="3">
    <location>
        <begin position="221"/>
        <end position="248"/>
    </location>
</feature>
<evidence type="ECO:0000256" key="4">
    <source>
        <dbReference type="SAM" id="MobiDB-lite"/>
    </source>
</evidence>
<name>A0A507FNB8_9FUNG</name>